<dbReference type="OrthoDB" id="1643408at2"/>
<keyword evidence="1" id="KW-0285">Flavoprotein</keyword>
<dbReference type="PANTHER" id="PTHR43408">
    <property type="entry name" value="FMN REDUCTASE (NADPH)"/>
    <property type="match status" value="1"/>
</dbReference>
<reference evidence="6 7" key="1">
    <citation type="journal article" date="2009" name="Int. J. Syst. Evol. Microbiol.">
        <title>Paenibacillus contaminans sp. nov., isolated from a contaminated laboratory plate.</title>
        <authorList>
            <person name="Chou J.H."/>
            <person name="Lee J.H."/>
            <person name="Lin M.C."/>
            <person name="Chang P.S."/>
            <person name="Arun A.B."/>
            <person name="Young C.C."/>
            <person name="Chen W.M."/>
        </authorList>
    </citation>
    <scope>NUCLEOTIDE SEQUENCE [LARGE SCALE GENOMIC DNA]</scope>
    <source>
        <strain evidence="6 7">CKOBP-6</strain>
    </source>
</reference>
<dbReference type="InterPro" id="IPR020048">
    <property type="entry name" value="NADPH-dep_FMN_reduc_SsuE"/>
</dbReference>
<dbReference type="AlphaFoldDB" id="A0A329MSP2"/>
<feature type="coiled-coil region" evidence="4">
    <location>
        <begin position="153"/>
        <end position="180"/>
    </location>
</feature>
<dbReference type="InterPro" id="IPR029039">
    <property type="entry name" value="Flavoprotein-like_sf"/>
</dbReference>
<accession>A0A329MSP2</accession>
<dbReference type="Pfam" id="PF03358">
    <property type="entry name" value="FMN_red"/>
    <property type="match status" value="1"/>
</dbReference>
<dbReference type="GO" id="GO:0046306">
    <property type="term" value="P:alkanesulfonate catabolic process"/>
    <property type="evidence" value="ECO:0007669"/>
    <property type="project" value="InterPro"/>
</dbReference>
<dbReference type="PANTHER" id="PTHR43408:SF1">
    <property type="entry name" value="FMN REDUCTASE (NADPH)"/>
    <property type="match status" value="1"/>
</dbReference>
<keyword evidence="7" id="KW-1185">Reference proteome</keyword>
<evidence type="ECO:0000259" key="5">
    <source>
        <dbReference type="Pfam" id="PF03358"/>
    </source>
</evidence>
<evidence type="ECO:0000256" key="1">
    <source>
        <dbReference type="ARBA" id="ARBA00022630"/>
    </source>
</evidence>
<dbReference type="InterPro" id="IPR051814">
    <property type="entry name" value="NAD(P)H-dep_FMN_reductase"/>
</dbReference>
<evidence type="ECO:0000256" key="3">
    <source>
        <dbReference type="ARBA" id="ARBA00023002"/>
    </source>
</evidence>
<dbReference type="InterPro" id="IPR005025">
    <property type="entry name" value="FMN_Rdtase-like_dom"/>
</dbReference>
<dbReference type="EC" id="1.5.1.38" evidence="6"/>
<feature type="domain" description="NADPH-dependent FMN reductase-like" evidence="5">
    <location>
        <begin position="3"/>
        <end position="143"/>
    </location>
</feature>
<keyword evidence="4" id="KW-0175">Coiled coil</keyword>
<name>A0A329MSP2_9BACL</name>
<dbReference type="Proteomes" id="UP000250369">
    <property type="component" value="Unassembled WGS sequence"/>
</dbReference>
<dbReference type="SUPFAM" id="SSF52218">
    <property type="entry name" value="Flavoproteins"/>
    <property type="match status" value="1"/>
</dbReference>
<dbReference type="GO" id="GO:0052873">
    <property type="term" value="F:FMN reductase (NADPH) activity"/>
    <property type="evidence" value="ECO:0007669"/>
    <property type="project" value="UniProtKB-EC"/>
</dbReference>
<dbReference type="EMBL" id="QMFB01000004">
    <property type="protein sequence ID" value="RAV21703.1"/>
    <property type="molecule type" value="Genomic_DNA"/>
</dbReference>
<dbReference type="Gene3D" id="3.40.50.360">
    <property type="match status" value="1"/>
</dbReference>
<organism evidence="6 7">
    <name type="scientific">Paenibacillus contaminans</name>
    <dbReference type="NCBI Taxonomy" id="450362"/>
    <lineage>
        <taxon>Bacteria</taxon>
        <taxon>Bacillati</taxon>
        <taxon>Bacillota</taxon>
        <taxon>Bacilli</taxon>
        <taxon>Bacillales</taxon>
        <taxon>Paenibacillaceae</taxon>
        <taxon>Paenibacillus</taxon>
    </lineage>
</organism>
<evidence type="ECO:0000256" key="2">
    <source>
        <dbReference type="ARBA" id="ARBA00022643"/>
    </source>
</evidence>
<dbReference type="NCBIfam" id="TIGR03567">
    <property type="entry name" value="FMN_reduc_SsuE"/>
    <property type="match status" value="1"/>
</dbReference>
<protein>
    <submittedName>
        <fullName evidence="6">FMN reductase (NADPH)</fullName>
        <ecNumber evidence="6">1.5.1.38</ecNumber>
    </submittedName>
</protein>
<keyword evidence="3 6" id="KW-0560">Oxidoreductase</keyword>
<gene>
    <name evidence="6" type="primary">ssuE</name>
    <name evidence="6" type="ORF">DQG23_09260</name>
</gene>
<keyword evidence="2" id="KW-0288">FMN</keyword>
<sequence length="185" mass="20163">MAKVTIVSGSPNKQSRLYGLIGAAEQELVRTGHHVDIIHVAELPADDLLRANFSSKAIQAALTLVKEADVVIVASLVYKAAYTGILKTFLDLIPERGLADKLLLPIFVGGTIAHLLAVEYALKPVLSALGGRHILSGVYAVDQSITRKDNGGFELAEETAERLGLALNELEEEAEWQQRRRRHSF</sequence>
<dbReference type="RefSeq" id="WP_113030795.1">
    <property type="nucleotide sequence ID" value="NZ_QMFB01000004.1"/>
</dbReference>
<evidence type="ECO:0000256" key="4">
    <source>
        <dbReference type="SAM" id="Coils"/>
    </source>
</evidence>
<evidence type="ECO:0000313" key="6">
    <source>
        <dbReference type="EMBL" id="RAV21703.1"/>
    </source>
</evidence>
<comment type="caution">
    <text evidence="6">The sequence shown here is derived from an EMBL/GenBank/DDBJ whole genome shotgun (WGS) entry which is preliminary data.</text>
</comment>
<evidence type="ECO:0000313" key="7">
    <source>
        <dbReference type="Proteomes" id="UP000250369"/>
    </source>
</evidence>
<proteinExistence type="predicted"/>